<protein>
    <submittedName>
        <fullName evidence="1">Uncharacterized protein</fullName>
    </submittedName>
</protein>
<reference evidence="1" key="1">
    <citation type="journal article" date="2022" name="bioRxiv">
        <title>Population genetic analysis of Ophidiomyces ophidiicola, the causative agent of snake fungal disease, indicates recent introductions to the USA.</title>
        <authorList>
            <person name="Ladner J.T."/>
            <person name="Palmer J.M."/>
            <person name="Ettinger C.L."/>
            <person name="Stajich J.E."/>
            <person name="Farrell T.M."/>
            <person name="Glorioso B.M."/>
            <person name="Lawson B."/>
            <person name="Price S.J."/>
            <person name="Stengle A.G."/>
            <person name="Grear D.A."/>
            <person name="Lorch J.M."/>
        </authorList>
    </citation>
    <scope>NUCLEOTIDE SEQUENCE</scope>
    <source>
        <strain evidence="1">NWHC 24266-5</strain>
    </source>
</reference>
<accession>A0ACB8V5G5</accession>
<proteinExistence type="predicted"/>
<comment type="caution">
    <text evidence="1">The sequence shown here is derived from an EMBL/GenBank/DDBJ whole genome shotgun (WGS) entry which is preliminary data.</text>
</comment>
<gene>
    <name evidence="1" type="ORF">LOY88_001240</name>
</gene>
<evidence type="ECO:0000313" key="1">
    <source>
        <dbReference type="EMBL" id="KAI2391167.1"/>
    </source>
</evidence>
<dbReference type="EMBL" id="JALBCA010000013">
    <property type="protein sequence ID" value="KAI2391167.1"/>
    <property type="molecule type" value="Genomic_DNA"/>
</dbReference>
<organism evidence="1">
    <name type="scientific">Ophidiomyces ophidiicola</name>
    <dbReference type="NCBI Taxonomy" id="1387563"/>
    <lineage>
        <taxon>Eukaryota</taxon>
        <taxon>Fungi</taxon>
        <taxon>Dikarya</taxon>
        <taxon>Ascomycota</taxon>
        <taxon>Pezizomycotina</taxon>
        <taxon>Eurotiomycetes</taxon>
        <taxon>Eurotiomycetidae</taxon>
        <taxon>Onygenales</taxon>
        <taxon>Onygenaceae</taxon>
        <taxon>Ophidiomyces</taxon>
    </lineage>
</organism>
<sequence>MSMNIQVPCGSIVEEDQNPDYNPKNFYPTRVGETIQGKYRIISKLGFGTSSTTWLAKDTSRRWRWQSNKYVALKITNSKIEDQKAAREEVQFFKHISNLYSTHAGSGLIRRFEESFEIQGPFGAHVCLVFEPMREPIWFVGKRLGCTSLPPAVAKAFVKVIVTSLVFLHSECHIIHTDLKSDNFFLAFEDSAIIEEYVRQQEKSPAPFKDGDGHPVYQSRPDFGPLKKGIGKIRLSDFGAAVFGNVSTPHSHDIQPFEFTAPEVLLRGTWTYSADIWNLGMMLWELLADTSLLNGIGPGCTSYSHEAHLGQMIRLLGPLPLELLNRADKNVVSTLFSDQGDFKYPHLVPSEDFNFSTVTPFFEGEDKRLFLNFAKRMLTWMPEERATAKELLDDPWLDLRR</sequence>
<name>A0ACB8V5G5_9EURO</name>